<dbReference type="InterPro" id="IPR053842">
    <property type="entry name" value="NikA-like"/>
</dbReference>
<dbReference type="RefSeq" id="WP_145105193.1">
    <property type="nucleotide sequence ID" value="NZ_CP036349.1"/>
</dbReference>
<dbReference type="AlphaFoldDB" id="A0A518K244"/>
<accession>A0A518K244</accession>
<dbReference type="KEGG" id="bmei:Spa11_00530"/>
<proteinExistence type="predicted"/>
<evidence type="ECO:0000313" key="1">
    <source>
        <dbReference type="EMBL" id="QDV71884.1"/>
    </source>
</evidence>
<dbReference type="EMBL" id="CP036349">
    <property type="protein sequence ID" value="QDV71884.1"/>
    <property type="molecule type" value="Genomic_DNA"/>
</dbReference>
<sequence>MARPPKIAEERRENRTVRYTTAEWLMLAERGAEAGLSTSEYVRAASLSARVVKVVRSGGCDPAVVSELNQLSLQLSALGNLANQVALYLHTGRPIPKDWSALPGAIEKTRREASALLCKLVEQK</sequence>
<evidence type="ECO:0000313" key="2">
    <source>
        <dbReference type="Proteomes" id="UP000316426"/>
    </source>
</evidence>
<dbReference type="Proteomes" id="UP000316426">
    <property type="component" value="Chromosome"/>
</dbReference>
<gene>
    <name evidence="1" type="ORF">Spa11_00530</name>
</gene>
<organism evidence="1 2">
    <name type="scientific">Botrimarina mediterranea</name>
    <dbReference type="NCBI Taxonomy" id="2528022"/>
    <lineage>
        <taxon>Bacteria</taxon>
        <taxon>Pseudomonadati</taxon>
        <taxon>Planctomycetota</taxon>
        <taxon>Planctomycetia</taxon>
        <taxon>Pirellulales</taxon>
        <taxon>Lacipirellulaceae</taxon>
        <taxon>Botrimarina</taxon>
    </lineage>
</organism>
<reference evidence="1 2" key="1">
    <citation type="submission" date="2019-02" db="EMBL/GenBank/DDBJ databases">
        <title>Deep-cultivation of Planctomycetes and their phenomic and genomic characterization uncovers novel biology.</title>
        <authorList>
            <person name="Wiegand S."/>
            <person name="Jogler M."/>
            <person name="Boedeker C."/>
            <person name="Pinto D."/>
            <person name="Vollmers J."/>
            <person name="Rivas-Marin E."/>
            <person name="Kohn T."/>
            <person name="Peeters S.H."/>
            <person name="Heuer A."/>
            <person name="Rast P."/>
            <person name="Oberbeckmann S."/>
            <person name="Bunk B."/>
            <person name="Jeske O."/>
            <person name="Meyerdierks A."/>
            <person name="Storesund J.E."/>
            <person name="Kallscheuer N."/>
            <person name="Luecker S."/>
            <person name="Lage O.M."/>
            <person name="Pohl T."/>
            <person name="Merkel B.J."/>
            <person name="Hornburger P."/>
            <person name="Mueller R.-W."/>
            <person name="Bruemmer F."/>
            <person name="Labrenz M."/>
            <person name="Spormann A.M."/>
            <person name="Op den Camp H."/>
            <person name="Overmann J."/>
            <person name="Amann R."/>
            <person name="Jetten M.S.M."/>
            <person name="Mascher T."/>
            <person name="Medema M.H."/>
            <person name="Devos D.P."/>
            <person name="Kaster A.-K."/>
            <person name="Ovreas L."/>
            <person name="Rohde M."/>
            <person name="Galperin M.Y."/>
            <person name="Jogler C."/>
        </authorList>
    </citation>
    <scope>NUCLEOTIDE SEQUENCE [LARGE SCALE GENOMIC DNA]</scope>
    <source>
        <strain evidence="1 2">Spa11</strain>
    </source>
</reference>
<evidence type="ECO:0008006" key="3">
    <source>
        <dbReference type="Google" id="ProtNLM"/>
    </source>
</evidence>
<dbReference type="Pfam" id="PF21983">
    <property type="entry name" value="NikA-like"/>
    <property type="match status" value="1"/>
</dbReference>
<name>A0A518K244_9BACT</name>
<keyword evidence="2" id="KW-1185">Reference proteome</keyword>
<protein>
    <recommendedName>
        <fullName evidence="3">Bacterial mobilisation domain-containing protein</fullName>
    </recommendedName>
</protein>